<keyword evidence="3 4" id="KW-0964">Secreted</keyword>
<comment type="subcellular location">
    <subcellularLocation>
        <location evidence="4">Secreted</location>
        <location evidence="4">Extracellular space</location>
        <location evidence="4">Apoplast</location>
    </subcellularLocation>
</comment>
<dbReference type="OrthoDB" id="791254at2759"/>
<evidence type="ECO:0000256" key="1">
    <source>
        <dbReference type="ARBA" id="ARBA00010746"/>
    </source>
</evidence>
<dbReference type="EMBL" id="JADCNL010000001">
    <property type="protein sequence ID" value="KAG0498445.1"/>
    <property type="molecule type" value="Genomic_DNA"/>
</dbReference>
<feature type="chain" id="PRO_5033108356" description="Dirigent protein" evidence="4">
    <location>
        <begin position="21"/>
        <end position="184"/>
    </location>
</feature>
<dbReference type="Pfam" id="PF03018">
    <property type="entry name" value="Dirigent"/>
    <property type="match status" value="1"/>
</dbReference>
<dbReference type="GO" id="GO:0048046">
    <property type="term" value="C:apoplast"/>
    <property type="evidence" value="ECO:0007669"/>
    <property type="project" value="UniProtKB-SubCell"/>
</dbReference>
<dbReference type="InterPro" id="IPR004265">
    <property type="entry name" value="Dirigent"/>
</dbReference>
<sequence length="184" mass="20082">MARPILLLLLLLPTLLSVSATRKRTRSTILGGIRDEKLSRLHFFWHDIVSGPRPTVVTIARGPSTNSSATFFGMVNIIDDPLTLGPEPTSQLVGRAQGLYASAAQESVGLLMAMNLAFIDGQYNGSTLAILGRNQVFSGVREMPILGGTKAFRYARGYVQARTHSLDLKTGDAVVEYNCYVLHY</sequence>
<dbReference type="InterPro" id="IPR044859">
    <property type="entry name" value="Allene_oxi_cyc_Dirigent"/>
</dbReference>
<evidence type="ECO:0000313" key="5">
    <source>
        <dbReference type="EMBL" id="KAG0498445.1"/>
    </source>
</evidence>
<dbReference type="PANTHER" id="PTHR21495">
    <property type="entry name" value="NUCLEOPORIN-RELATED"/>
    <property type="match status" value="1"/>
</dbReference>
<comment type="function">
    <text evidence="4">Dirigent proteins impart stereoselectivity on the phenoxy radical-coupling reaction, yielding optically active lignans from two molecules of coniferyl alcohol in the biosynthesis of lignans, flavonolignans, and alkaloids and thus plays a central role in plant secondary metabolism.</text>
</comment>
<keyword evidence="6" id="KW-1185">Reference proteome</keyword>
<name>A0A835VIN5_VANPL</name>
<dbReference type="Gene3D" id="2.40.480.10">
    <property type="entry name" value="Allene oxide cyclase-like"/>
    <property type="match status" value="1"/>
</dbReference>
<proteinExistence type="inferred from homology"/>
<protein>
    <recommendedName>
        <fullName evidence="4">Dirigent protein</fullName>
    </recommendedName>
</protein>
<gene>
    <name evidence="5" type="ORF">HPP92_003136</name>
</gene>
<keyword evidence="4" id="KW-0052">Apoplast</keyword>
<dbReference type="AlphaFoldDB" id="A0A835VIN5"/>
<feature type="signal peptide" evidence="4">
    <location>
        <begin position="1"/>
        <end position="20"/>
    </location>
</feature>
<evidence type="ECO:0000256" key="3">
    <source>
        <dbReference type="ARBA" id="ARBA00022525"/>
    </source>
</evidence>
<dbReference type="Proteomes" id="UP000636800">
    <property type="component" value="Chromosome 1"/>
</dbReference>
<keyword evidence="4" id="KW-0732">Signal</keyword>
<evidence type="ECO:0000256" key="2">
    <source>
        <dbReference type="ARBA" id="ARBA00011738"/>
    </source>
</evidence>
<dbReference type="GO" id="GO:0009699">
    <property type="term" value="P:phenylpropanoid biosynthetic process"/>
    <property type="evidence" value="ECO:0007669"/>
    <property type="project" value="UniProtKB-ARBA"/>
</dbReference>
<comment type="subunit">
    <text evidence="2 4">Homodimer.</text>
</comment>
<accession>A0A835VIN5</accession>
<evidence type="ECO:0000256" key="4">
    <source>
        <dbReference type="RuleBase" id="RU363099"/>
    </source>
</evidence>
<organism evidence="5 6">
    <name type="scientific">Vanilla planifolia</name>
    <name type="common">Vanilla</name>
    <dbReference type="NCBI Taxonomy" id="51239"/>
    <lineage>
        <taxon>Eukaryota</taxon>
        <taxon>Viridiplantae</taxon>
        <taxon>Streptophyta</taxon>
        <taxon>Embryophyta</taxon>
        <taxon>Tracheophyta</taxon>
        <taxon>Spermatophyta</taxon>
        <taxon>Magnoliopsida</taxon>
        <taxon>Liliopsida</taxon>
        <taxon>Asparagales</taxon>
        <taxon>Orchidaceae</taxon>
        <taxon>Vanilloideae</taxon>
        <taxon>Vanilleae</taxon>
        <taxon>Vanilla</taxon>
    </lineage>
</organism>
<comment type="caution">
    <text evidence="5">The sequence shown here is derived from an EMBL/GenBank/DDBJ whole genome shotgun (WGS) entry which is preliminary data.</text>
</comment>
<comment type="similarity">
    <text evidence="1 4">Belongs to the plant dirigent protein family.</text>
</comment>
<evidence type="ECO:0000313" key="6">
    <source>
        <dbReference type="Proteomes" id="UP000636800"/>
    </source>
</evidence>
<reference evidence="5 6" key="1">
    <citation type="journal article" date="2020" name="Nat. Food">
        <title>A phased Vanilla planifolia genome enables genetic improvement of flavour and production.</title>
        <authorList>
            <person name="Hasing T."/>
            <person name="Tang H."/>
            <person name="Brym M."/>
            <person name="Khazi F."/>
            <person name="Huang T."/>
            <person name="Chambers A.H."/>
        </authorList>
    </citation>
    <scope>NUCLEOTIDE SEQUENCE [LARGE SCALE GENOMIC DNA]</scope>
    <source>
        <tissue evidence="5">Leaf</tissue>
    </source>
</reference>